<organism evidence="2 3">
    <name type="scientific">Lysobacter arvi</name>
    <dbReference type="NCBI Taxonomy" id="3038776"/>
    <lineage>
        <taxon>Bacteria</taxon>
        <taxon>Pseudomonadati</taxon>
        <taxon>Pseudomonadota</taxon>
        <taxon>Gammaproteobacteria</taxon>
        <taxon>Lysobacterales</taxon>
        <taxon>Lysobacteraceae</taxon>
        <taxon>Lysobacter</taxon>
    </lineage>
</organism>
<keyword evidence="3" id="KW-1185">Reference proteome</keyword>
<dbReference type="Proteomes" id="UP001233535">
    <property type="component" value="Unassembled WGS sequence"/>
</dbReference>
<proteinExistence type="predicted"/>
<protein>
    <submittedName>
        <fullName evidence="2">CDP-archaeol synthase</fullName>
    </submittedName>
</protein>
<evidence type="ECO:0000256" key="1">
    <source>
        <dbReference type="SAM" id="Phobius"/>
    </source>
</evidence>
<keyword evidence="1" id="KW-1133">Transmembrane helix</keyword>
<keyword evidence="1" id="KW-0472">Membrane</keyword>
<evidence type="ECO:0000313" key="3">
    <source>
        <dbReference type="Proteomes" id="UP001233535"/>
    </source>
</evidence>
<dbReference type="Pfam" id="PF01864">
    <property type="entry name" value="CarS-like"/>
    <property type="match status" value="1"/>
</dbReference>
<gene>
    <name evidence="2" type="ORF">P8609_03200</name>
</gene>
<dbReference type="EMBL" id="JARUHG010000001">
    <property type="protein sequence ID" value="MDR0181977.1"/>
    <property type="molecule type" value="Genomic_DNA"/>
</dbReference>
<feature type="transmembrane region" description="Helical" evidence="1">
    <location>
        <begin position="80"/>
        <end position="102"/>
    </location>
</feature>
<evidence type="ECO:0000313" key="2">
    <source>
        <dbReference type="EMBL" id="MDR0181977.1"/>
    </source>
</evidence>
<dbReference type="PANTHER" id="PTHR39650:SF1">
    <property type="entry name" value="CDP-ARCHAEOL SYNTHASE"/>
    <property type="match status" value="1"/>
</dbReference>
<feature type="transmembrane region" description="Helical" evidence="1">
    <location>
        <begin position="12"/>
        <end position="28"/>
    </location>
</feature>
<comment type="caution">
    <text evidence="2">The sequence shown here is derived from an EMBL/GenBank/DDBJ whole genome shotgun (WGS) entry which is preliminary data.</text>
</comment>
<dbReference type="PANTHER" id="PTHR39650">
    <property type="entry name" value="CDP-ARCHAEOL SYNTHASE"/>
    <property type="match status" value="1"/>
</dbReference>
<reference evidence="2 3" key="1">
    <citation type="submission" date="2023-04" db="EMBL/GenBank/DDBJ databases">
        <title>Lysobacter sp. strain UC isolated from soil sample.</title>
        <authorList>
            <person name="Choksket S."/>
            <person name="Harshvardhan F."/>
            <person name="Rana R."/>
            <person name="Patil P.B."/>
            <person name="Korpole S."/>
        </authorList>
    </citation>
    <scope>NUCLEOTIDE SEQUENCE [LARGE SCALE GENOMIC DNA]</scope>
    <source>
        <strain evidence="2 3">UC</strain>
    </source>
</reference>
<dbReference type="InterPro" id="IPR032690">
    <property type="entry name" value="CarS"/>
</dbReference>
<sequence>MHSVLTELAGLAYFMLPAWLANMAPPFARFWRGWNRPIHRELLGDHKTVVGFVLALAIGFLAVAAQALVQPSAFWRSPDYWPWLGLAFGLGTAGGDALKSLVKRRLHRPPGAPWIPFDQLDFVAGSLLLAAPFVRLSPWNVIAILAMTFAGDLLVNRLSFHLGIKRSPW</sequence>
<feature type="transmembrane region" description="Helical" evidence="1">
    <location>
        <begin position="49"/>
        <end position="68"/>
    </location>
</feature>
<accession>A0ABU1C9V9</accession>
<name>A0ABU1C9V9_9GAMM</name>
<keyword evidence="1" id="KW-0812">Transmembrane</keyword>
<dbReference type="RefSeq" id="WP_309261140.1">
    <property type="nucleotide sequence ID" value="NZ_JARUHG010000001.1"/>
</dbReference>